<gene>
    <name evidence="7" type="primary">PR1</name>
</gene>
<keyword evidence="3" id="KW-0611">Plant defense</keyword>
<evidence type="ECO:0000256" key="2">
    <source>
        <dbReference type="ARBA" id="ARBA00022729"/>
    </source>
</evidence>
<evidence type="ECO:0000256" key="5">
    <source>
        <dbReference type="ARBA" id="ARBA00073092"/>
    </source>
</evidence>
<feature type="non-terminal residue" evidence="7">
    <location>
        <position position="1"/>
    </location>
</feature>
<keyword evidence="2" id="KW-0732">Signal</keyword>
<sequence length="143" mass="15868">MRLSDAQDSHQDFLDAHNAARDEVGVEPLAWDNTVAAYAQHYANKRIHDCQLVHSGGPYGENLAWGIPDLSAVDASKMWVIEKPNYDYDSNSCVAGQMCLHYTQVVWRNSRLIGCGKAKCNNGATFIVCNYDPPGNFIGETPY</sequence>
<dbReference type="AlphaFoldDB" id="A0A142CDV6"/>
<dbReference type="FunFam" id="3.40.33.10:FF:000006">
    <property type="entry name" value="Putative pathogenesis-related protein 1"/>
    <property type="match status" value="1"/>
</dbReference>
<dbReference type="PRINTS" id="PR00837">
    <property type="entry name" value="V5TPXLIKE"/>
</dbReference>
<evidence type="ECO:0000259" key="6">
    <source>
        <dbReference type="SMART" id="SM00198"/>
    </source>
</evidence>
<dbReference type="InterPro" id="IPR018244">
    <property type="entry name" value="Allrgn_V5/Tpx1_CS"/>
</dbReference>
<name>A0A142CDV6_CARPA</name>
<evidence type="ECO:0000256" key="4">
    <source>
        <dbReference type="ARBA" id="ARBA00023157"/>
    </source>
</evidence>
<dbReference type="OrthoDB" id="337038at2759"/>
<keyword evidence="4" id="KW-1015">Disulfide bond</keyword>
<dbReference type="CDD" id="cd05381">
    <property type="entry name" value="CAP_PR-1"/>
    <property type="match status" value="1"/>
</dbReference>
<feature type="domain" description="SCP" evidence="6">
    <location>
        <begin position="8"/>
        <end position="139"/>
    </location>
</feature>
<dbReference type="EMBL" id="KT833846">
    <property type="protein sequence ID" value="AMP83209.1"/>
    <property type="molecule type" value="mRNA"/>
</dbReference>
<evidence type="ECO:0000256" key="1">
    <source>
        <dbReference type="ARBA" id="ARBA00009923"/>
    </source>
</evidence>
<protein>
    <recommendedName>
        <fullName evidence="5">Pathogenesis-related protein 1</fullName>
    </recommendedName>
</protein>
<dbReference type="GO" id="GO:0005576">
    <property type="term" value="C:extracellular region"/>
    <property type="evidence" value="ECO:0007669"/>
    <property type="project" value="InterPro"/>
</dbReference>
<dbReference type="Gene3D" id="3.40.33.10">
    <property type="entry name" value="CAP"/>
    <property type="match status" value="1"/>
</dbReference>
<dbReference type="SUPFAM" id="SSF55797">
    <property type="entry name" value="PR-1-like"/>
    <property type="match status" value="1"/>
</dbReference>
<accession>A0A142CDV6</accession>
<dbReference type="SMART" id="SM00198">
    <property type="entry name" value="SCP"/>
    <property type="match status" value="1"/>
</dbReference>
<dbReference type="InterPro" id="IPR014044">
    <property type="entry name" value="CAP_dom"/>
</dbReference>
<comment type="similarity">
    <text evidence="1">Belongs to the CRISP family.</text>
</comment>
<dbReference type="InterPro" id="IPR035940">
    <property type="entry name" value="CAP_sf"/>
</dbReference>
<dbReference type="Pfam" id="PF00188">
    <property type="entry name" value="CAP"/>
    <property type="match status" value="1"/>
</dbReference>
<evidence type="ECO:0000256" key="3">
    <source>
        <dbReference type="ARBA" id="ARBA00022821"/>
    </source>
</evidence>
<dbReference type="PANTHER" id="PTHR10334">
    <property type="entry name" value="CYSTEINE-RICH SECRETORY PROTEIN-RELATED"/>
    <property type="match status" value="1"/>
</dbReference>
<proteinExistence type="evidence at transcript level"/>
<dbReference type="PROSITE" id="PS01010">
    <property type="entry name" value="CRISP_2"/>
    <property type="match status" value="1"/>
</dbReference>
<organism evidence="7">
    <name type="scientific">Carica papaya</name>
    <name type="common">Papaya</name>
    <dbReference type="NCBI Taxonomy" id="3649"/>
    <lineage>
        <taxon>Eukaryota</taxon>
        <taxon>Viridiplantae</taxon>
        <taxon>Streptophyta</taxon>
        <taxon>Embryophyta</taxon>
        <taxon>Tracheophyta</taxon>
        <taxon>Spermatophyta</taxon>
        <taxon>Magnoliopsida</taxon>
        <taxon>eudicotyledons</taxon>
        <taxon>Gunneridae</taxon>
        <taxon>Pentapetalae</taxon>
        <taxon>rosids</taxon>
        <taxon>malvids</taxon>
        <taxon>Brassicales</taxon>
        <taxon>Caricaceae</taxon>
        <taxon>Carica</taxon>
    </lineage>
</organism>
<dbReference type="InterPro" id="IPR001283">
    <property type="entry name" value="CRISP-related"/>
</dbReference>
<reference evidence="7" key="1">
    <citation type="submission" date="2015-09" db="EMBL/GenBank/DDBJ databases">
        <title>In silico study of Carica papaya L. MPK4 gene and MAP kinase cascade MEKK1/MKK1/MKK2 gene complex in comparison to other plants' homologues.</title>
        <authorList>
            <person name="Hamid M.H."/>
            <person name="Wee C.Y."/>
            <person name="Rozano L."/>
        </authorList>
    </citation>
    <scope>NUCLEOTIDE SEQUENCE</scope>
    <source>
        <tissue evidence="7">Leaves</tissue>
    </source>
</reference>
<evidence type="ECO:0000313" key="7">
    <source>
        <dbReference type="EMBL" id="AMP83209.1"/>
    </source>
</evidence>
<dbReference type="GO" id="GO:0098542">
    <property type="term" value="P:defense response to other organism"/>
    <property type="evidence" value="ECO:0007669"/>
    <property type="project" value="UniProtKB-ARBA"/>
</dbReference>